<dbReference type="NCBIfam" id="TIGR03592">
    <property type="entry name" value="yidC_oxa1_cterm"/>
    <property type="match status" value="1"/>
</dbReference>
<evidence type="ECO:0000313" key="12">
    <source>
        <dbReference type="EMBL" id="CAG5101683.1"/>
    </source>
</evidence>
<gene>
    <name evidence="12" type="ORF">HICCMSTLAB_LOCUS10585</name>
</gene>
<sequence>MLSRVSRHITNYSLSQTHVISQKLINRSMHLSCRVVNKNFQVRMSKFSPSTSFVRAISTEGADIKSTEAVNNIQLQNSTPAVPLEAIPADILKDAISAGTDPVLARDVINYINRSAKITEETAYNRTDIFTNPSVNHMTGQNQAAENLEDIATELGISDSIKNATEIPVLEASEAPASKLIDAIPDVPVPPPISVEEIVAATNALGEPTLASVGLGGWWPAGIAQQYLELIHVSLDLPWWATIALGTVIVRTILFPLVVISQRNAAHLHNTLPEMQKIQNRITEARINGDQLQVARLTQELMLFMSGNNCNPLKSIIVPLCQAPIFISFFFGMKGMTNLPLESMRHGGILWFTDLTVTDPYYLLPVLTSVTLAATIRLGIDGPKLESMGMMKYVVQAIPLVILPFSINFPSAIVWYWTTTNFFSLLQAAILKIPKIREWCKIPKQIQHAPGKVEKKNFREGFQDSWKNMKSAREVTDRQHLDMVQFNKFGRGPIPKTYAYNPVEGLKKSAVASKRR</sequence>
<evidence type="ECO:0000256" key="5">
    <source>
        <dbReference type="ARBA" id="ARBA00022946"/>
    </source>
</evidence>
<name>A0A8J2MWL8_COTCN</name>
<protein>
    <submittedName>
        <fullName evidence="12">Similar to Oxa1l: Mitochondrial inner membrane protein OXA1L (Mus musculus)</fullName>
    </submittedName>
</protein>
<keyword evidence="8 10" id="KW-0472">Membrane</keyword>
<evidence type="ECO:0000256" key="7">
    <source>
        <dbReference type="ARBA" id="ARBA00023128"/>
    </source>
</evidence>
<dbReference type="AlphaFoldDB" id="A0A8J2MWL8"/>
<evidence type="ECO:0000256" key="9">
    <source>
        <dbReference type="RuleBase" id="RU003945"/>
    </source>
</evidence>
<dbReference type="Proteomes" id="UP000786811">
    <property type="component" value="Unassembled WGS sequence"/>
</dbReference>
<dbReference type="PANTHER" id="PTHR12428">
    <property type="entry name" value="OXA1"/>
    <property type="match status" value="1"/>
</dbReference>
<feature type="transmembrane region" description="Helical" evidence="10">
    <location>
        <begin position="361"/>
        <end position="378"/>
    </location>
</feature>
<keyword evidence="5" id="KW-0809">Transit peptide</keyword>
<evidence type="ECO:0000256" key="4">
    <source>
        <dbReference type="ARBA" id="ARBA00022792"/>
    </source>
</evidence>
<feature type="domain" description="Membrane insertase YidC/Oxa/ALB C-terminal" evidence="11">
    <location>
        <begin position="239"/>
        <end position="431"/>
    </location>
</feature>
<dbReference type="PANTHER" id="PTHR12428:SF66">
    <property type="entry name" value="MITOCHONDRIAL INNER MEMBRANE PROTEIN OXA1L"/>
    <property type="match status" value="1"/>
</dbReference>
<comment type="subcellular location">
    <subcellularLocation>
        <location evidence="9">Membrane</location>
        <topology evidence="9">Multi-pass membrane protein</topology>
    </subcellularLocation>
    <subcellularLocation>
        <location evidence="1">Mitochondrion inner membrane</location>
        <topology evidence="1">Multi-pass membrane protein</topology>
    </subcellularLocation>
</comment>
<comment type="caution">
    <text evidence="12">The sequence shown here is derived from an EMBL/GenBank/DDBJ whole genome shotgun (WGS) entry which is preliminary data.</text>
</comment>
<keyword evidence="7" id="KW-0496">Mitochondrion</keyword>
<evidence type="ECO:0000256" key="1">
    <source>
        <dbReference type="ARBA" id="ARBA00004448"/>
    </source>
</evidence>
<dbReference type="GO" id="GO:0032977">
    <property type="term" value="F:membrane insertase activity"/>
    <property type="evidence" value="ECO:0007669"/>
    <property type="project" value="InterPro"/>
</dbReference>
<evidence type="ECO:0000259" key="11">
    <source>
        <dbReference type="Pfam" id="PF02096"/>
    </source>
</evidence>
<keyword evidence="3 9" id="KW-0812">Transmembrane</keyword>
<evidence type="ECO:0000256" key="8">
    <source>
        <dbReference type="ARBA" id="ARBA00023136"/>
    </source>
</evidence>
<organism evidence="12 13">
    <name type="scientific">Cotesia congregata</name>
    <name type="common">Parasitoid wasp</name>
    <name type="synonym">Apanteles congregatus</name>
    <dbReference type="NCBI Taxonomy" id="51543"/>
    <lineage>
        <taxon>Eukaryota</taxon>
        <taxon>Metazoa</taxon>
        <taxon>Ecdysozoa</taxon>
        <taxon>Arthropoda</taxon>
        <taxon>Hexapoda</taxon>
        <taxon>Insecta</taxon>
        <taxon>Pterygota</taxon>
        <taxon>Neoptera</taxon>
        <taxon>Endopterygota</taxon>
        <taxon>Hymenoptera</taxon>
        <taxon>Apocrita</taxon>
        <taxon>Ichneumonoidea</taxon>
        <taxon>Braconidae</taxon>
        <taxon>Microgastrinae</taxon>
        <taxon>Cotesia</taxon>
    </lineage>
</organism>
<evidence type="ECO:0000256" key="2">
    <source>
        <dbReference type="ARBA" id="ARBA00009877"/>
    </source>
</evidence>
<keyword evidence="4" id="KW-0999">Mitochondrion inner membrane</keyword>
<keyword evidence="6 10" id="KW-1133">Transmembrane helix</keyword>
<evidence type="ECO:0000256" key="10">
    <source>
        <dbReference type="SAM" id="Phobius"/>
    </source>
</evidence>
<accession>A0A8J2MWL8</accession>
<feature type="transmembrane region" description="Helical" evidence="10">
    <location>
        <begin position="390"/>
        <end position="407"/>
    </location>
</feature>
<evidence type="ECO:0000256" key="3">
    <source>
        <dbReference type="ARBA" id="ARBA00022692"/>
    </source>
</evidence>
<dbReference type="CDD" id="cd20069">
    <property type="entry name" value="5TM_Oxa1-like"/>
    <property type="match status" value="1"/>
</dbReference>
<evidence type="ECO:0000256" key="6">
    <source>
        <dbReference type="ARBA" id="ARBA00022989"/>
    </source>
</evidence>
<dbReference type="OrthoDB" id="2148490at2759"/>
<reference evidence="12" key="1">
    <citation type="submission" date="2021-04" db="EMBL/GenBank/DDBJ databases">
        <authorList>
            <person name="Chebbi M.A.C M."/>
        </authorList>
    </citation>
    <scope>NUCLEOTIDE SEQUENCE</scope>
</reference>
<dbReference type="GO" id="GO:0032979">
    <property type="term" value="P:protein insertion into mitochondrial inner membrane from matrix"/>
    <property type="evidence" value="ECO:0007669"/>
    <property type="project" value="TreeGrafter"/>
</dbReference>
<feature type="transmembrane region" description="Helical" evidence="10">
    <location>
        <begin position="237"/>
        <end position="260"/>
    </location>
</feature>
<dbReference type="Pfam" id="PF02096">
    <property type="entry name" value="60KD_IMP"/>
    <property type="match status" value="1"/>
</dbReference>
<proteinExistence type="inferred from homology"/>
<evidence type="ECO:0000313" key="13">
    <source>
        <dbReference type="Proteomes" id="UP000786811"/>
    </source>
</evidence>
<dbReference type="InterPro" id="IPR001708">
    <property type="entry name" value="YidC/ALB3/OXA1/COX18"/>
</dbReference>
<dbReference type="GO" id="GO:0005743">
    <property type="term" value="C:mitochondrial inner membrane"/>
    <property type="evidence" value="ECO:0007669"/>
    <property type="project" value="UniProtKB-SubCell"/>
</dbReference>
<keyword evidence="13" id="KW-1185">Reference proteome</keyword>
<dbReference type="InterPro" id="IPR028055">
    <property type="entry name" value="YidC/Oxa/ALB_C"/>
</dbReference>
<comment type="similarity">
    <text evidence="2 9">Belongs to the OXA1/ALB3/YidC family.</text>
</comment>
<dbReference type="EMBL" id="CAJNRD030001123">
    <property type="protein sequence ID" value="CAG5101683.1"/>
    <property type="molecule type" value="Genomic_DNA"/>
</dbReference>